<sequence length="61" mass="6257">MESVLCPSVFIFSFLGKLVLCISLFNCVGFPDAGLSDVGLSDVGFSNTGFSNTGLANTGCS</sequence>
<dbReference type="Proteomes" id="UP000460549">
    <property type="component" value="Unassembled WGS sequence"/>
</dbReference>
<evidence type="ECO:0000313" key="1">
    <source>
        <dbReference type="EMBL" id="MSU07010.1"/>
    </source>
</evidence>
<dbReference type="InterPro" id="IPR002989">
    <property type="entry name" value="Mycobac_pentapep"/>
</dbReference>
<dbReference type="EMBL" id="VUNN01000023">
    <property type="protein sequence ID" value="MSU07010.1"/>
    <property type="molecule type" value="Genomic_DNA"/>
</dbReference>
<accession>A0A7X2TSA8</accession>
<evidence type="ECO:0000313" key="2">
    <source>
        <dbReference type="Proteomes" id="UP000460549"/>
    </source>
</evidence>
<name>A0A7X2TSA8_9SPIO</name>
<comment type="caution">
    <text evidence="1">The sequence shown here is derived from an EMBL/GenBank/DDBJ whole genome shotgun (WGS) entry which is preliminary data.</text>
</comment>
<reference evidence="1 2" key="1">
    <citation type="submission" date="2019-08" db="EMBL/GenBank/DDBJ databases">
        <title>In-depth cultivation of the pig gut microbiome towards novel bacterial diversity and tailored functional studies.</title>
        <authorList>
            <person name="Wylensek D."/>
            <person name="Hitch T.C.A."/>
            <person name="Clavel T."/>
        </authorList>
    </citation>
    <scope>NUCLEOTIDE SEQUENCE [LARGE SCALE GENOMIC DNA]</scope>
    <source>
        <strain evidence="1 2">NM-380-WT-3C1</strain>
    </source>
</reference>
<organism evidence="1 2">
    <name type="scientific">Bullifex porci</name>
    <dbReference type="NCBI Taxonomy" id="2606638"/>
    <lineage>
        <taxon>Bacteria</taxon>
        <taxon>Pseudomonadati</taxon>
        <taxon>Spirochaetota</taxon>
        <taxon>Spirochaetia</taxon>
        <taxon>Spirochaetales</taxon>
        <taxon>Spirochaetaceae</taxon>
        <taxon>Bullifex</taxon>
    </lineage>
</organism>
<dbReference type="Pfam" id="PF01469">
    <property type="entry name" value="Pentapeptide_2"/>
    <property type="match status" value="1"/>
</dbReference>
<dbReference type="AlphaFoldDB" id="A0A7X2TSA8"/>
<dbReference type="RefSeq" id="WP_154426352.1">
    <property type="nucleotide sequence ID" value="NZ_VUNN01000023.1"/>
</dbReference>
<proteinExistence type="predicted"/>
<gene>
    <name evidence="1" type="ORF">FYJ80_09535</name>
</gene>
<protein>
    <submittedName>
        <fullName evidence="1">Uncharacterized protein</fullName>
    </submittedName>
</protein>
<keyword evidence="2" id="KW-1185">Reference proteome</keyword>